<dbReference type="Proteomes" id="UP000232722">
    <property type="component" value="Unassembled WGS sequence"/>
</dbReference>
<reference evidence="1 4" key="2">
    <citation type="submission" date="2017-09" db="EMBL/GenBank/DDBJ databases">
        <title>Extensive intraspecific genome diversity in a model arbuscular mycorrhizal fungus.</title>
        <authorList>
            <person name="Chen E.C."/>
            <person name="Morin E."/>
            <person name="Beaudet D."/>
            <person name="Noel J."/>
            <person name="Ndikumana S."/>
            <person name="Charron P."/>
            <person name="St-Onge C."/>
            <person name="Giorgi J."/>
            <person name="Grigoriev I.V."/>
            <person name="Roux C."/>
            <person name="Martin F.M."/>
            <person name="Corradi N."/>
        </authorList>
    </citation>
    <scope>NUCLEOTIDE SEQUENCE [LARGE SCALE GENOMIC DNA]</scope>
    <source>
        <strain evidence="1 4">A5</strain>
    </source>
</reference>
<sequence length="101" mass="11973">MRRKNQKIAFLIDNIPVHIVLDKTQEKLNSIDINVYNNVQDGIMEELKKTDILSQSDKLREFFDDNDSFSKYDFNTYEYHLYIKDMILKGGLTDHKIVDTI</sequence>
<evidence type="ECO:0000313" key="1">
    <source>
        <dbReference type="EMBL" id="PKC05775.1"/>
    </source>
</evidence>
<evidence type="ECO:0000313" key="2">
    <source>
        <dbReference type="EMBL" id="PKC58894.1"/>
    </source>
</evidence>
<evidence type="ECO:0000313" key="3">
    <source>
        <dbReference type="Proteomes" id="UP000232688"/>
    </source>
</evidence>
<dbReference type="Proteomes" id="UP000232688">
    <property type="component" value="Unassembled WGS sequence"/>
</dbReference>
<proteinExistence type="predicted"/>
<accession>A0A2N0PG38</accession>
<reference evidence="2 3" key="4">
    <citation type="submission" date="2017-10" db="EMBL/GenBank/DDBJ databases">
        <title>Genome analyses suggest a sexual origin of heterokaryosis in a supposedly ancient asexual fungus.</title>
        <authorList>
            <person name="Corradi N."/>
            <person name="Sedzielewska K."/>
            <person name="Noel J."/>
            <person name="Charron P."/>
            <person name="Farinelli L."/>
            <person name="Marton T."/>
            <person name="Kruger M."/>
            <person name="Pelin A."/>
            <person name="Brachmann A."/>
            <person name="Corradi N."/>
        </authorList>
    </citation>
    <scope>NUCLEOTIDE SEQUENCE [LARGE SCALE GENOMIC DNA]</scope>
    <source>
        <strain evidence="2 3">A1</strain>
    </source>
</reference>
<protein>
    <submittedName>
        <fullName evidence="1">Uncharacterized protein</fullName>
    </submittedName>
</protein>
<reference evidence="2 3" key="3">
    <citation type="submission" date="2017-10" db="EMBL/GenBank/DDBJ databases">
        <title>Extensive intraspecific genome diversity in a model arbuscular mycorrhizal fungus.</title>
        <authorList>
            <person name="Chen E.C.H."/>
            <person name="Morin E."/>
            <person name="Baudet D."/>
            <person name="Noel J."/>
            <person name="Ndikumana S."/>
            <person name="Charron P."/>
            <person name="St-Onge C."/>
            <person name="Giorgi J."/>
            <person name="Grigoriev I.V."/>
            <person name="Roux C."/>
            <person name="Martin F.M."/>
            <person name="Corradi N."/>
        </authorList>
    </citation>
    <scope>NUCLEOTIDE SEQUENCE [LARGE SCALE GENOMIC DNA]</scope>
    <source>
        <strain evidence="2 3">A1</strain>
    </source>
</reference>
<dbReference type="EMBL" id="LLXJ01000837">
    <property type="protein sequence ID" value="PKC05775.1"/>
    <property type="molecule type" value="Genomic_DNA"/>
</dbReference>
<gene>
    <name evidence="2" type="ORF">RhiirA1_470276</name>
    <name evidence="1" type="ORF">RhiirA5_420476</name>
</gene>
<dbReference type="VEuPathDB" id="FungiDB:RhiirA1_470276"/>
<comment type="caution">
    <text evidence="1">The sequence shown here is derived from an EMBL/GenBank/DDBJ whole genome shotgun (WGS) entry which is preliminary data.</text>
</comment>
<reference evidence="1 4" key="1">
    <citation type="submission" date="2016-04" db="EMBL/GenBank/DDBJ databases">
        <title>Genome analyses suggest a sexual origin of heterokaryosis in a supposedly ancient asexual fungus.</title>
        <authorList>
            <person name="Ropars J."/>
            <person name="Sedzielewska K."/>
            <person name="Noel J."/>
            <person name="Charron P."/>
            <person name="Farinelli L."/>
            <person name="Marton T."/>
            <person name="Kruger M."/>
            <person name="Pelin A."/>
            <person name="Brachmann A."/>
            <person name="Corradi N."/>
        </authorList>
    </citation>
    <scope>NUCLEOTIDE SEQUENCE [LARGE SCALE GENOMIC DNA]</scope>
    <source>
        <strain evidence="1 4">A5</strain>
    </source>
</reference>
<dbReference type="AlphaFoldDB" id="A0A2N0PG38"/>
<name>A0A2N0PG38_9GLOM</name>
<organism evidence="1 4">
    <name type="scientific">Rhizophagus irregularis</name>
    <dbReference type="NCBI Taxonomy" id="588596"/>
    <lineage>
        <taxon>Eukaryota</taxon>
        <taxon>Fungi</taxon>
        <taxon>Fungi incertae sedis</taxon>
        <taxon>Mucoromycota</taxon>
        <taxon>Glomeromycotina</taxon>
        <taxon>Glomeromycetes</taxon>
        <taxon>Glomerales</taxon>
        <taxon>Glomeraceae</taxon>
        <taxon>Rhizophagus</taxon>
    </lineage>
</organism>
<evidence type="ECO:0000313" key="4">
    <source>
        <dbReference type="Proteomes" id="UP000232722"/>
    </source>
</evidence>
<dbReference type="EMBL" id="LLXH01001444">
    <property type="protein sequence ID" value="PKC58894.1"/>
    <property type="molecule type" value="Genomic_DNA"/>
</dbReference>